<evidence type="ECO:0000256" key="2">
    <source>
        <dbReference type="ARBA" id="ARBA00022741"/>
    </source>
</evidence>
<evidence type="ECO:0000259" key="4">
    <source>
        <dbReference type="PROSITE" id="PS50893"/>
    </source>
</evidence>
<accession>A0A0M6W7N7</accession>
<dbReference type="GO" id="GO:0005737">
    <property type="term" value="C:cytoplasm"/>
    <property type="evidence" value="ECO:0007669"/>
    <property type="project" value="UniProtKB-ARBA"/>
</dbReference>
<dbReference type="GO" id="GO:0005524">
    <property type="term" value="F:ATP binding"/>
    <property type="evidence" value="ECO:0007669"/>
    <property type="project" value="UniProtKB-KW"/>
</dbReference>
<feature type="domain" description="ABC transporter" evidence="4">
    <location>
        <begin position="2"/>
        <end position="246"/>
    </location>
</feature>
<gene>
    <name evidence="5" type="primary">sufC</name>
    <name evidence="5" type="ORF">SOFFGTOCOR_0657</name>
</gene>
<keyword evidence="3" id="KW-0067">ATP-binding</keyword>
<evidence type="ECO:0000313" key="6">
    <source>
        <dbReference type="Proteomes" id="UP000242301"/>
    </source>
</evidence>
<proteinExistence type="inferred from homology"/>
<dbReference type="Gene3D" id="3.40.50.300">
    <property type="entry name" value="P-loop containing nucleotide triphosphate hydrolases"/>
    <property type="match status" value="1"/>
</dbReference>
<dbReference type="GO" id="GO:0016887">
    <property type="term" value="F:ATP hydrolysis activity"/>
    <property type="evidence" value="ECO:0007669"/>
    <property type="project" value="InterPro"/>
</dbReference>
<dbReference type="AlphaFoldDB" id="A0A0M6W7N7"/>
<protein>
    <submittedName>
        <fullName evidence="5">Probable ATP-dependent transporter SufC</fullName>
    </submittedName>
</protein>
<keyword evidence="6" id="KW-1185">Reference proteome</keyword>
<name>A0A0M6W7N7_9GAMM</name>
<evidence type="ECO:0000256" key="3">
    <source>
        <dbReference type="ARBA" id="ARBA00022840"/>
    </source>
</evidence>
<reference evidence="6" key="1">
    <citation type="submission" date="2015-05" db="EMBL/GenBank/DDBJ databases">
        <authorList>
            <person name="Manzano-Marin A."/>
        </authorList>
    </citation>
    <scope>NUCLEOTIDE SEQUENCE [LARGE SCALE GENOMIC DNA]</scope>
    <source>
        <strain evidence="6">officinalis</strain>
    </source>
</reference>
<dbReference type="STRING" id="1715285.SOFFGTOCOR_0657"/>
<dbReference type="NCBIfam" id="TIGR01978">
    <property type="entry name" value="sufC"/>
    <property type="match status" value="1"/>
</dbReference>
<dbReference type="PROSITE" id="PS00211">
    <property type="entry name" value="ABC_TRANSPORTER_1"/>
    <property type="match status" value="1"/>
</dbReference>
<evidence type="ECO:0000313" key="5">
    <source>
        <dbReference type="EMBL" id="CRK85432.1"/>
    </source>
</evidence>
<dbReference type="InterPro" id="IPR003439">
    <property type="entry name" value="ABC_transporter-like_ATP-bd"/>
</dbReference>
<dbReference type="SUPFAM" id="SSF52540">
    <property type="entry name" value="P-loop containing nucleoside triphosphate hydrolases"/>
    <property type="match status" value="1"/>
</dbReference>
<dbReference type="PANTHER" id="PTHR43204">
    <property type="entry name" value="ABC TRANSPORTER I FAMILY MEMBER 6, CHLOROPLASTIC"/>
    <property type="match status" value="1"/>
</dbReference>
<dbReference type="PANTHER" id="PTHR43204:SF1">
    <property type="entry name" value="ABC TRANSPORTER I FAMILY MEMBER 6, CHLOROPLASTIC"/>
    <property type="match status" value="1"/>
</dbReference>
<sequence length="248" mass="28215">MLNVKDLHVTIDNNNILKGLSIKIKNGEIHAIMGPNGSGKSTFSGVLAGRKEYKIKSGKILFKGKNLFDLTPEERACEGIFSAFQYPIELPGISNYLFLQTAVNSVRKYRNQKLLERYDFQNFINNKINLLQMPKDLLTRCVNVGFSGGEKKRNDILQMAVLEPQLCILDETDSGLDIDALKIVSKCINSLRTPERSFVIITHYQRILNYIQPDFVHILYQGKIVKSGDFSLAKTLEEHGYDWLTKQQ</sequence>
<comment type="similarity">
    <text evidence="1">Belongs to the ABC transporter superfamily. Ycf16 family.</text>
</comment>
<evidence type="ECO:0000256" key="1">
    <source>
        <dbReference type="ARBA" id="ARBA00006216"/>
    </source>
</evidence>
<dbReference type="PROSITE" id="PS50893">
    <property type="entry name" value="ABC_TRANSPORTER_2"/>
    <property type="match status" value="1"/>
</dbReference>
<organism evidence="5 6">
    <name type="scientific">Candidatus Providencia siddallii</name>
    <dbReference type="NCBI Taxonomy" id="1715285"/>
    <lineage>
        <taxon>Bacteria</taxon>
        <taxon>Pseudomonadati</taxon>
        <taxon>Pseudomonadota</taxon>
        <taxon>Gammaproteobacteria</taxon>
        <taxon>Enterobacterales</taxon>
        <taxon>Morganellaceae</taxon>
        <taxon>Providencia</taxon>
    </lineage>
</organism>
<dbReference type="Pfam" id="PF00005">
    <property type="entry name" value="ABC_tran"/>
    <property type="match status" value="1"/>
</dbReference>
<dbReference type="EMBL" id="CVRF01000004">
    <property type="protein sequence ID" value="CRK85432.1"/>
    <property type="molecule type" value="Genomic_DNA"/>
</dbReference>
<dbReference type="CDD" id="cd03217">
    <property type="entry name" value="ABC_FeS_Assembly"/>
    <property type="match status" value="1"/>
</dbReference>
<dbReference type="NCBIfam" id="NF007134">
    <property type="entry name" value="PRK09580.1"/>
    <property type="match status" value="1"/>
</dbReference>
<dbReference type="InterPro" id="IPR010230">
    <property type="entry name" value="FeS-cluster_ATPase_SufC"/>
</dbReference>
<dbReference type="InterPro" id="IPR027417">
    <property type="entry name" value="P-loop_NTPase"/>
</dbReference>
<dbReference type="Proteomes" id="UP000242301">
    <property type="component" value="Unassembled WGS sequence"/>
</dbReference>
<keyword evidence="2" id="KW-0547">Nucleotide-binding</keyword>
<dbReference type="InterPro" id="IPR017871">
    <property type="entry name" value="ABC_transporter-like_CS"/>
</dbReference>
<dbReference type="FunFam" id="3.40.50.300:FF:000405">
    <property type="entry name" value="Fe-S cluster assembly ATPase SufC"/>
    <property type="match status" value="1"/>
</dbReference>